<dbReference type="PANTHER" id="PTHR35038:SF8">
    <property type="entry name" value="C-TYPE POLYHEME CYTOCHROME OMCC"/>
    <property type="match status" value="1"/>
</dbReference>
<keyword evidence="1" id="KW-0732">Signal</keyword>
<dbReference type="Gene3D" id="3.90.10.10">
    <property type="entry name" value="Cytochrome C3"/>
    <property type="match status" value="2"/>
</dbReference>
<dbReference type="SUPFAM" id="SSF48695">
    <property type="entry name" value="Multiheme cytochromes"/>
    <property type="match status" value="2"/>
</dbReference>
<reference evidence="4" key="1">
    <citation type="journal article" date="2015" name="Nature">
        <title>Complex archaea that bridge the gap between prokaryotes and eukaryotes.</title>
        <authorList>
            <person name="Spang A."/>
            <person name="Saw J.H."/>
            <person name="Jorgensen S.L."/>
            <person name="Zaremba-Niedzwiedzka K."/>
            <person name="Martijn J."/>
            <person name="Lind A.E."/>
            <person name="van Eijk R."/>
            <person name="Schleper C."/>
            <person name="Guy L."/>
            <person name="Ettema T.J."/>
        </authorList>
    </citation>
    <scope>NUCLEOTIDE SEQUENCE</scope>
</reference>
<gene>
    <name evidence="4" type="ORF">LCGC14_1184940</name>
</gene>
<keyword evidence="3" id="KW-1133">Transmembrane helix</keyword>
<organism evidence="4">
    <name type="scientific">marine sediment metagenome</name>
    <dbReference type="NCBI Taxonomy" id="412755"/>
    <lineage>
        <taxon>unclassified sequences</taxon>
        <taxon>metagenomes</taxon>
        <taxon>ecological metagenomes</taxon>
    </lineage>
</organism>
<feature type="compositionally biased region" description="Low complexity" evidence="2">
    <location>
        <begin position="867"/>
        <end position="881"/>
    </location>
</feature>
<feature type="transmembrane region" description="Helical" evidence="3">
    <location>
        <begin position="7"/>
        <end position="29"/>
    </location>
</feature>
<dbReference type="GO" id="GO:0016491">
    <property type="term" value="F:oxidoreductase activity"/>
    <property type="evidence" value="ECO:0007669"/>
    <property type="project" value="TreeGrafter"/>
</dbReference>
<sequence>MQPKRRLIVGGIALIAVAGLMILAAVTMWGSATPERDPEEPEIDVTPIVTDGDFEINRWDPELSKKYAIVSRDAAEKKGCLSCHEGIMKINPKMQEAIDAIATAFGNPNQGYGCVLCHEGVAQATTKDEAHKNLYPNPGSMWVVSEGYGCAKCHSESGALTTIMGKVLGIRAGGTVKSVVSKATDPSGQSNHVYRMQRALMATEFGKASHTLMSNGVIAKGDYRYADFDMTDPDGPVPAQGTATYKRWIAKAIEMGHIKAIMKTEQIPAFPEGMKVWNDPIKASFGDYYRKQCARCHVWEEGRRKRGDIRAGGCAACHVLYTNDAMYEGKDPTIPRDRSGHMMKHEITLKIPATQCNHCHTRGKRIGTTYAGVIEFDYQSDKKAPPFDRNADPQKKLYTKDYIPIHADIHLQKGLQCIDCHTSSDVHGDGNIYPTTLHQVEISCADCHGTPDKYPWELPIGYGTPVVFEGQRGTYHANRKDHLLTSRGNPRTRLTRVGNKVTLKGLFDDKDHDVPLLREKKLNNTWTTKQGTVAMDNVPEHLAKLECYACHSTWAPQCYGCHTVYDRRKMGTDWIATAMNRYMKTGKQRITKTHGEVLVENRSYLRWEDPILGINFRGKVTPVAPGCQVFWTYIDEKGKILTLNKVLKTSTGHNAVTMAPIQPHSNTIPARTCENCHTNPKTIGYGMGNSRSKLAMNKDEPEKADIPLFTNLADGYYGDIPGSKTARWQVPRIRGFPYSLDQLITRTGKQVQNMPHLEDRPLNFKERSKMEREGLCVACHQHYSDKKKWDTIRNRVRAALKNDKMEGVDPDIASEAAKDGKALAPELHDKILEMALEALIRETTAAADDAKKGSDPDKASDADANASGSPEGSERPSSVGQ</sequence>
<dbReference type="InterPro" id="IPR051829">
    <property type="entry name" value="Multiheme_Cytochr_ET"/>
</dbReference>
<accession>A0A0F9M8V3</accession>
<keyword evidence="3" id="KW-0472">Membrane</keyword>
<evidence type="ECO:0000313" key="4">
    <source>
        <dbReference type="EMBL" id="KKM95761.1"/>
    </source>
</evidence>
<evidence type="ECO:0008006" key="5">
    <source>
        <dbReference type="Google" id="ProtNLM"/>
    </source>
</evidence>
<dbReference type="PANTHER" id="PTHR35038">
    <property type="entry name" value="DISSIMILATORY SULFITE REDUCTASE SIRA"/>
    <property type="match status" value="1"/>
</dbReference>
<dbReference type="InterPro" id="IPR036280">
    <property type="entry name" value="Multihaem_cyt_sf"/>
</dbReference>
<dbReference type="EMBL" id="LAZR01005965">
    <property type="protein sequence ID" value="KKM95761.1"/>
    <property type="molecule type" value="Genomic_DNA"/>
</dbReference>
<protein>
    <recommendedName>
        <fullName evidence="5">Cytochrome c-552/4 domain-containing protein</fullName>
    </recommendedName>
</protein>
<keyword evidence="3" id="KW-0812">Transmembrane</keyword>
<evidence type="ECO:0000256" key="2">
    <source>
        <dbReference type="SAM" id="MobiDB-lite"/>
    </source>
</evidence>
<dbReference type="AlphaFoldDB" id="A0A0F9M8V3"/>
<comment type="caution">
    <text evidence="4">The sequence shown here is derived from an EMBL/GenBank/DDBJ whole genome shotgun (WGS) entry which is preliminary data.</text>
</comment>
<evidence type="ECO:0000256" key="3">
    <source>
        <dbReference type="SAM" id="Phobius"/>
    </source>
</evidence>
<evidence type="ECO:0000256" key="1">
    <source>
        <dbReference type="ARBA" id="ARBA00022729"/>
    </source>
</evidence>
<name>A0A0F9M8V3_9ZZZZ</name>
<proteinExistence type="predicted"/>
<feature type="region of interest" description="Disordered" evidence="2">
    <location>
        <begin position="846"/>
        <end position="881"/>
    </location>
</feature>
<feature type="compositionally biased region" description="Basic and acidic residues" evidence="2">
    <location>
        <begin position="848"/>
        <end position="861"/>
    </location>
</feature>